<dbReference type="EMBL" id="JARBDR010000917">
    <property type="protein sequence ID" value="KAJ8303436.1"/>
    <property type="molecule type" value="Genomic_DNA"/>
</dbReference>
<feature type="region of interest" description="Disordered" evidence="7">
    <location>
        <begin position="719"/>
        <end position="756"/>
    </location>
</feature>
<dbReference type="Proteomes" id="UP001217089">
    <property type="component" value="Unassembled WGS sequence"/>
</dbReference>
<name>A0ABQ9EG86_TEGGR</name>
<dbReference type="SUPFAM" id="SSF53448">
    <property type="entry name" value="Nucleotide-diphospho-sugar transferases"/>
    <property type="match status" value="1"/>
</dbReference>
<comment type="caution">
    <text evidence="9">The sequence shown here is derived from an EMBL/GenBank/DDBJ whole genome shotgun (WGS) entry which is preliminary data.</text>
</comment>
<feature type="compositionally biased region" description="Basic and acidic residues" evidence="7">
    <location>
        <begin position="822"/>
        <end position="838"/>
    </location>
</feature>
<feature type="transmembrane region" description="Helical" evidence="8">
    <location>
        <begin position="335"/>
        <end position="358"/>
    </location>
</feature>
<feature type="compositionally biased region" description="Polar residues" evidence="7">
    <location>
        <begin position="55"/>
        <end position="66"/>
    </location>
</feature>
<keyword evidence="3" id="KW-0808">Transferase</keyword>
<feature type="compositionally biased region" description="Polar residues" evidence="7">
    <location>
        <begin position="839"/>
        <end position="861"/>
    </location>
</feature>
<keyword evidence="6 8" id="KW-0472">Membrane</keyword>
<evidence type="ECO:0000313" key="9">
    <source>
        <dbReference type="EMBL" id="KAJ8303436.1"/>
    </source>
</evidence>
<feature type="transmembrane region" description="Helical" evidence="8">
    <location>
        <begin position="427"/>
        <end position="450"/>
    </location>
</feature>
<evidence type="ECO:0000256" key="3">
    <source>
        <dbReference type="ARBA" id="ARBA00022676"/>
    </source>
</evidence>
<dbReference type="EC" id="2.4.1.16" evidence="2"/>
<feature type="transmembrane region" description="Helical" evidence="8">
    <location>
        <begin position="305"/>
        <end position="328"/>
    </location>
</feature>
<evidence type="ECO:0000256" key="7">
    <source>
        <dbReference type="SAM" id="MobiDB-lite"/>
    </source>
</evidence>
<feature type="compositionally biased region" description="Basic and acidic residues" evidence="7">
    <location>
        <begin position="45"/>
        <end position="54"/>
    </location>
</feature>
<dbReference type="InterPro" id="IPR029044">
    <property type="entry name" value="Nucleotide-diphossugar_trans"/>
</dbReference>
<accession>A0ABQ9EG86</accession>
<evidence type="ECO:0000256" key="6">
    <source>
        <dbReference type="ARBA" id="ARBA00023136"/>
    </source>
</evidence>
<feature type="transmembrane region" description="Helical" evidence="8">
    <location>
        <begin position="617"/>
        <end position="635"/>
    </location>
</feature>
<comment type="subcellular location">
    <subcellularLocation>
        <location evidence="1">Membrane</location>
        <topology evidence="1">Multi-pass membrane protein</topology>
    </subcellularLocation>
</comment>
<evidence type="ECO:0000256" key="2">
    <source>
        <dbReference type="ARBA" id="ARBA00012543"/>
    </source>
</evidence>
<sequence length="861" mass="99976">MANIITLFGSGNLTPRKMSLFTLPNYCSPIAVLSLLHSRKIEDTDDDVKTDGNKINHQTNPSSSRNGEIENQPERIIIESESQTSNTDYDTMIYICATMWHETMEEMKNLIFSILSQFYNSNVKLEKPKCLNTLYGKRLEWKLPGQNSLFIHLKDKDKIRHKKRWSQVRPVVWYQRFEYAVSHWLQKTTEHIFGCVLCSPGCFTLFRAKSLLSGNIMHEYTKMATTPREVVQYNLGEDRWFCTLLLKEGFRVEYFAAAHASTSVPKEFDALFTQRKRWIPSTIANLFDILQNSKQIRKNNQNVSYLYVIYQTILLMATILGPSTILLAMDAALQVVFGFQSWHVYVFVYGPPIFYIFLCLKLNSKLQLSIGVALSLAYSLLMLSVFIGTVVNIVKEGWYTPSAVFLYVLFGVFILAGLMHINEFFNLIHIFIYFIFLPLGYLFIPIYAICNMNDISWGTRENQNPEFVNTNTNDVNENQKTDVKPFVDANKQLLQEFNKFIFEKNQKPSSTYNILNIFRMSYYLLQFKLFESVESRLKQIKEGEANEITKESSMKQQEEEADSSKNINEDDWYKSDGINEEYKKEETFWKKFQEKYVFPTNKSGLDKEILNKFRNKSATMFFFFNAVWIVIVSSMNEVKHELNIRFNIADGQPVLIEPLGFSFLLIFALLLFIQVIGMTLHRYSTFLHVIAETDVRNKNFFDNIKIKKHVETLLSPIQDSEKINENQQTEDAQRNERRDDGVVQSSSTCPRNESSTNCQNIHLTDIFHKRMKGKPEQKQYSLKNLKNAVEQLQSNQITADTNSEENCISLASYFCRNKKVNSERTEDAQENERHKDESVPSQSTGPRNESSTNPQNINQVV</sequence>
<feature type="region of interest" description="Disordered" evidence="7">
    <location>
        <begin position="45"/>
        <end position="72"/>
    </location>
</feature>
<feature type="compositionally biased region" description="Basic and acidic residues" evidence="7">
    <location>
        <begin position="731"/>
        <end position="741"/>
    </location>
</feature>
<keyword evidence="4 8" id="KW-0812">Transmembrane</keyword>
<evidence type="ECO:0000256" key="1">
    <source>
        <dbReference type="ARBA" id="ARBA00004141"/>
    </source>
</evidence>
<dbReference type="PANTHER" id="PTHR22914:SF42">
    <property type="entry name" value="CHITIN SYNTHASE"/>
    <property type="match status" value="1"/>
</dbReference>
<evidence type="ECO:0000256" key="8">
    <source>
        <dbReference type="SAM" id="Phobius"/>
    </source>
</evidence>
<keyword evidence="3" id="KW-0328">Glycosyltransferase</keyword>
<evidence type="ECO:0000256" key="5">
    <source>
        <dbReference type="ARBA" id="ARBA00022989"/>
    </source>
</evidence>
<protein>
    <recommendedName>
        <fullName evidence="2">chitin synthase</fullName>
        <ecNumber evidence="2">2.4.1.16</ecNumber>
    </recommendedName>
</protein>
<dbReference type="InterPro" id="IPR004835">
    <property type="entry name" value="Chitin_synth"/>
</dbReference>
<dbReference type="Pfam" id="PF03142">
    <property type="entry name" value="Chitin_synth_2"/>
    <property type="match status" value="1"/>
</dbReference>
<organism evidence="9 10">
    <name type="scientific">Tegillarca granosa</name>
    <name type="common">Malaysian cockle</name>
    <name type="synonym">Anadara granosa</name>
    <dbReference type="NCBI Taxonomy" id="220873"/>
    <lineage>
        <taxon>Eukaryota</taxon>
        <taxon>Metazoa</taxon>
        <taxon>Spiralia</taxon>
        <taxon>Lophotrochozoa</taxon>
        <taxon>Mollusca</taxon>
        <taxon>Bivalvia</taxon>
        <taxon>Autobranchia</taxon>
        <taxon>Pteriomorphia</taxon>
        <taxon>Arcoida</taxon>
        <taxon>Arcoidea</taxon>
        <taxon>Arcidae</taxon>
        <taxon>Tegillarca</taxon>
    </lineage>
</organism>
<keyword evidence="10" id="KW-1185">Reference proteome</keyword>
<feature type="region of interest" description="Disordered" evidence="7">
    <location>
        <begin position="822"/>
        <end position="861"/>
    </location>
</feature>
<reference evidence="9 10" key="1">
    <citation type="submission" date="2022-12" db="EMBL/GenBank/DDBJ databases">
        <title>Chromosome-level genome of Tegillarca granosa.</title>
        <authorList>
            <person name="Kim J."/>
        </authorList>
    </citation>
    <scope>NUCLEOTIDE SEQUENCE [LARGE SCALE GENOMIC DNA]</scope>
    <source>
        <strain evidence="9">Teg-2019</strain>
        <tissue evidence="9">Adductor muscle</tissue>
    </source>
</reference>
<evidence type="ECO:0000256" key="4">
    <source>
        <dbReference type="ARBA" id="ARBA00022692"/>
    </source>
</evidence>
<feature type="compositionally biased region" description="Polar residues" evidence="7">
    <location>
        <begin position="743"/>
        <end position="756"/>
    </location>
</feature>
<evidence type="ECO:0000313" key="10">
    <source>
        <dbReference type="Proteomes" id="UP001217089"/>
    </source>
</evidence>
<feature type="transmembrane region" description="Helical" evidence="8">
    <location>
        <begin position="370"/>
        <end position="391"/>
    </location>
</feature>
<dbReference type="PANTHER" id="PTHR22914">
    <property type="entry name" value="CHITIN SYNTHASE"/>
    <property type="match status" value="1"/>
</dbReference>
<feature type="transmembrane region" description="Helical" evidence="8">
    <location>
        <begin position="655"/>
        <end position="676"/>
    </location>
</feature>
<gene>
    <name evidence="9" type="ORF">KUTeg_019832</name>
</gene>
<proteinExistence type="predicted"/>
<feature type="transmembrane region" description="Helical" evidence="8">
    <location>
        <begin position="403"/>
        <end position="421"/>
    </location>
</feature>
<feature type="region of interest" description="Disordered" evidence="7">
    <location>
        <begin position="547"/>
        <end position="566"/>
    </location>
</feature>
<keyword evidence="5 8" id="KW-1133">Transmembrane helix</keyword>
<feature type="compositionally biased region" description="Basic and acidic residues" evidence="7">
    <location>
        <begin position="547"/>
        <end position="558"/>
    </location>
</feature>